<evidence type="ECO:0000313" key="4">
    <source>
        <dbReference type="Proteomes" id="UP001595880"/>
    </source>
</evidence>
<feature type="coiled-coil region" evidence="1">
    <location>
        <begin position="364"/>
        <end position="438"/>
    </location>
</feature>
<evidence type="ECO:0000259" key="2">
    <source>
        <dbReference type="Pfam" id="PF06605"/>
    </source>
</evidence>
<protein>
    <submittedName>
        <fullName evidence="3">Phage tail spike protein</fullName>
    </submittedName>
</protein>
<dbReference type="InterPro" id="IPR007119">
    <property type="entry name" value="Phage_tail_spike_N"/>
</dbReference>
<sequence length="531" mass="59602">MYRVTIINDQEEVVIHNPLVNGLKLMEGKIKKEINKVDAFNLTFHLNNPAYGKMKPLKTLVNVFNIKEQKYEFAGRVLEPEEDMDSDGLHTFSYVCEGELAFLEDSQQRHLEFQGTPEELWISIINYHNTQVEAHKQYQPGVIEVTNSTNYLYCYLSPEKDTFSTIEEELIDRLGGELQVRKENGVSYLDLVERIGESKQTEIKIAKNLRTLTRSVNPTSIVTRLTPLGTRIETEGAIDAAQARLTIESVNNGVPYIDRQDLIDEFGYQGGFQTWDDITDPNNLLTRGQDWINNQKIALYQHKISAADLFLIGLDPESFQLGNDHPIINPIMNIDERLRIVGKTIDILKPEGDSLTFGDKFKTLTDYQADANKQEIEIVNLRNTLNSQSQRLASIQQELDTVDQAVEDVNQAISDADLPALEDAIANLNQAVSDLTDAVDTIPDYNVATPTTDGLMSATDKAKLDGLQNYSNATITTDGLMAKEDKSKLDLITVLNAINLDDLKAKLDLITVVNAIDLDNLEQRVSALENP</sequence>
<accession>A0ABV8VZK5</accession>
<dbReference type="EMBL" id="JBHSDV010000006">
    <property type="protein sequence ID" value="MFC4389149.1"/>
    <property type="molecule type" value="Genomic_DNA"/>
</dbReference>
<name>A0ABV8VZK5_9BACI</name>
<evidence type="ECO:0000256" key="1">
    <source>
        <dbReference type="SAM" id="Coils"/>
    </source>
</evidence>
<dbReference type="Proteomes" id="UP001595880">
    <property type="component" value="Unassembled WGS sequence"/>
</dbReference>
<keyword evidence="4" id="KW-1185">Reference proteome</keyword>
<dbReference type="InterPro" id="IPR010572">
    <property type="entry name" value="Tail_dom"/>
</dbReference>
<keyword evidence="1" id="KW-0175">Coiled coil</keyword>
<proteinExistence type="predicted"/>
<dbReference type="RefSeq" id="WP_390200678.1">
    <property type="nucleotide sequence ID" value="NZ_JBHSDV010000006.1"/>
</dbReference>
<reference evidence="4" key="1">
    <citation type="journal article" date="2019" name="Int. J. Syst. Evol. Microbiol.">
        <title>The Global Catalogue of Microorganisms (GCM) 10K type strain sequencing project: providing services to taxonomists for standard genome sequencing and annotation.</title>
        <authorList>
            <consortium name="The Broad Institute Genomics Platform"/>
            <consortium name="The Broad Institute Genome Sequencing Center for Infectious Disease"/>
            <person name="Wu L."/>
            <person name="Ma J."/>
        </authorList>
    </citation>
    <scope>NUCLEOTIDE SEQUENCE [LARGE SCALE GENOMIC DNA]</scope>
    <source>
        <strain evidence="4">KACC 14058</strain>
    </source>
</reference>
<comment type="caution">
    <text evidence="3">The sequence shown here is derived from an EMBL/GenBank/DDBJ whole genome shotgun (WGS) entry which is preliminary data.</text>
</comment>
<feature type="domain" description="Tail spike" evidence="2">
    <location>
        <begin position="169"/>
        <end position="370"/>
    </location>
</feature>
<gene>
    <name evidence="3" type="ORF">ACFOZ1_15310</name>
</gene>
<organism evidence="3 4">
    <name type="scientific">Gracilibacillus marinus</name>
    <dbReference type="NCBI Taxonomy" id="630535"/>
    <lineage>
        <taxon>Bacteria</taxon>
        <taxon>Bacillati</taxon>
        <taxon>Bacillota</taxon>
        <taxon>Bacilli</taxon>
        <taxon>Bacillales</taxon>
        <taxon>Bacillaceae</taxon>
        <taxon>Gracilibacillus</taxon>
    </lineage>
</organism>
<dbReference type="Pfam" id="PF06605">
    <property type="entry name" value="Prophage_tail"/>
    <property type="match status" value="1"/>
</dbReference>
<evidence type="ECO:0000313" key="3">
    <source>
        <dbReference type="EMBL" id="MFC4389149.1"/>
    </source>
</evidence>
<dbReference type="NCBIfam" id="TIGR01665">
    <property type="entry name" value="put_anti_recept"/>
    <property type="match status" value="1"/>
</dbReference>